<evidence type="ECO:0000313" key="14">
    <source>
        <dbReference type="EMBL" id="BAI61977.1"/>
    </source>
</evidence>
<dbReference type="GO" id="GO:0005298">
    <property type="term" value="F:proline:sodium symporter activity"/>
    <property type="evidence" value="ECO:0007669"/>
    <property type="project" value="TreeGrafter"/>
</dbReference>
<dbReference type="PANTHER" id="PTHR48086:SF3">
    <property type="entry name" value="SODIUM_PROLINE SYMPORTER"/>
    <property type="match status" value="1"/>
</dbReference>
<dbReference type="OrthoDB" id="9779at2157"/>
<dbReference type="PANTHER" id="PTHR48086">
    <property type="entry name" value="SODIUM/PROLINE SYMPORTER-RELATED"/>
    <property type="match status" value="1"/>
</dbReference>
<comment type="similarity">
    <text evidence="2 12">Belongs to the sodium:solute symporter (SSF) (TC 2.A.21) family.</text>
</comment>
<feature type="transmembrane region" description="Helical" evidence="13">
    <location>
        <begin position="411"/>
        <end position="434"/>
    </location>
</feature>
<evidence type="ECO:0000256" key="10">
    <source>
        <dbReference type="ARBA" id="ARBA00023136"/>
    </source>
</evidence>
<comment type="subcellular location">
    <subcellularLocation>
        <location evidence="1">Cell membrane</location>
        <topology evidence="1">Multi-pass membrane protein</topology>
    </subcellularLocation>
</comment>
<evidence type="ECO:0000256" key="11">
    <source>
        <dbReference type="ARBA" id="ARBA00023201"/>
    </source>
</evidence>
<evidence type="ECO:0000256" key="3">
    <source>
        <dbReference type="ARBA" id="ARBA00022448"/>
    </source>
</evidence>
<keyword evidence="9" id="KW-0406">Ion transport</keyword>
<keyword evidence="8" id="KW-0915">Sodium</keyword>
<feature type="transmembrane region" description="Helical" evidence="13">
    <location>
        <begin position="76"/>
        <end position="97"/>
    </location>
</feature>
<feature type="transmembrane region" description="Helical" evidence="13">
    <location>
        <begin position="493"/>
        <end position="510"/>
    </location>
</feature>
<dbReference type="GO" id="GO:0005886">
    <property type="term" value="C:plasma membrane"/>
    <property type="evidence" value="ECO:0007669"/>
    <property type="project" value="UniProtKB-SubCell"/>
</dbReference>
<evidence type="ECO:0000256" key="2">
    <source>
        <dbReference type="ARBA" id="ARBA00006434"/>
    </source>
</evidence>
<accession>D1YZV5</accession>
<evidence type="ECO:0000256" key="13">
    <source>
        <dbReference type="SAM" id="Phobius"/>
    </source>
</evidence>
<feature type="transmembrane region" description="Helical" evidence="13">
    <location>
        <begin position="446"/>
        <end position="464"/>
    </location>
</feature>
<dbReference type="NCBIfam" id="TIGR00813">
    <property type="entry name" value="sss"/>
    <property type="match status" value="1"/>
</dbReference>
<reference evidence="15" key="3">
    <citation type="journal article" date="2011" name="PLoS ONE">
        <title>Genome sequence of a mesophilic hydrogenotrophic methanogen Methanocella paludicola, the first cultivated representative of the order Methanocellales.</title>
        <authorList>
            <person name="Sakai S."/>
            <person name="Takaki Y."/>
            <person name="Shimamura S."/>
            <person name="Sekine M."/>
            <person name="Tajima T."/>
            <person name="Kosugi H."/>
            <person name="Ichikawa N."/>
            <person name="Tasumi E."/>
            <person name="Hiraki A.T."/>
            <person name="Shimizu A."/>
            <person name="Kato Y."/>
            <person name="Nishiko R."/>
            <person name="Mori K."/>
            <person name="Fujita N."/>
            <person name="Imachi H."/>
            <person name="Takai K."/>
        </authorList>
    </citation>
    <scope>NUCLEOTIDE SEQUENCE [LARGE SCALE GENOMIC DNA]</scope>
    <source>
        <strain evidence="15">DSM 17711 / JCM 13418 / NBRC 101707 / SANAE</strain>
    </source>
</reference>
<feature type="transmembrane region" description="Helical" evidence="13">
    <location>
        <begin position="386"/>
        <end position="405"/>
    </location>
</feature>
<keyword evidence="4" id="KW-1003">Cell membrane</keyword>
<evidence type="ECO:0000256" key="12">
    <source>
        <dbReference type="RuleBase" id="RU362091"/>
    </source>
</evidence>
<protein>
    <submittedName>
        <fullName evidence="14">Na+/solute symporter</fullName>
    </submittedName>
</protein>
<evidence type="ECO:0000256" key="5">
    <source>
        <dbReference type="ARBA" id="ARBA00022692"/>
    </source>
</evidence>
<name>D1YZV5_METPS</name>
<dbReference type="GeneID" id="8683229"/>
<evidence type="ECO:0000256" key="6">
    <source>
        <dbReference type="ARBA" id="ARBA00022847"/>
    </source>
</evidence>
<evidence type="ECO:0000256" key="1">
    <source>
        <dbReference type="ARBA" id="ARBA00004651"/>
    </source>
</evidence>
<feature type="transmembrane region" description="Helical" evidence="13">
    <location>
        <begin position="159"/>
        <end position="184"/>
    </location>
</feature>
<organism evidence="14 15">
    <name type="scientific">Methanocella paludicola (strain DSM 17711 / JCM 13418 / NBRC 101707 / SANAE)</name>
    <dbReference type="NCBI Taxonomy" id="304371"/>
    <lineage>
        <taxon>Archaea</taxon>
        <taxon>Methanobacteriati</taxon>
        <taxon>Methanobacteriota</taxon>
        <taxon>Stenosarchaea group</taxon>
        <taxon>Methanomicrobia</taxon>
        <taxon>Methanocellales</taxon>
        <taxon>Methanocellaceae</taxon>
        <taxon>Methanocella</taxon>
    </lineage>
</organism>
<dbReference type="InterPro" id="IPR038377">
    <property type="entry name" value="Na/Glc_symporter_sf"/>
</dbReference>
<evidence type="ECO:0000256" key="9">
    <source>
        <dbReference type="ARBA" id="ARBA00023065"/>
    </source>
</evidence>
<dbReference type="GO" id="GO:0015193">
    <property type="term" value="F:L-proline transmembrane transporter activity"/>
    <property type="evidence" value="ECO:0007669"/>
    <property type="project" value="TreeGrafter"/>
</dbReference>
<dbReference type="eggNOG" id="arCOG01316">
    <property type="taxonomic scope" value="Archaea"/>
</dbReference>
<feature type="transmembrane region" description="Helical" evidence="13">
    <location>
        <begin position="47"/>
        <end position="70"/>
    </location>
</feature>
<evidence type="ECO:0000313" key="15">
    <source>
        <dbReference type="Proteomes" id="UP000001882"/>
    </source>
</evidence>
<dbReference type="InterPro" id="IPR001734">
    <property type="entry name" value="Na/solute_symporter"/>
</dbReference>
<feature type="transmembrane region" description="Helical" evidence="13">
    <location>
        <begin position="342"/>
        <end position="365"/>
    </location>
</feature>
<keyword evidence="7 13" id="KW-1133">Transmembrane helix</keyword>
<dbReference type="KEGG" id="mpd:MCP_1905"/>
<dbReference type="PATRIC" id="fig|304371.9.peg.1947"/>
<dbReference type="EMBL" id="AP011532">
    <property type="protein sequence ID" value="BAI61977.1"/>
    <property type="molecule type" value="Genomic_DNA"/>
</dbReference>
<dbReference type="PROSITE" id="PS50283">
    <property type="entry name" value="NA_SOLUT_SYMP_3"/>
    <property type="match status" value="1"/>
</dbReference>
<reference evidence="14 15" key="2">
    <citation type="journal article" date="2008" name="Int. J. Syst. Evol. Microbiol.">
        <title>Methanocella paludicola gen. nov., sp. nov., a methane-producing archaeon, the first isolate of the lineage 'Rice Cluster I', and proposal of the new archaeal order Methanocellales ord. nov.</title>
        <authorList>
            <person name="Sakai S."/>
            <person name="Imachi H."/>
            <person name="Hanada S."/>
            <person name="Ohashi A."/>
            <person name="Harada H."/>
            <person name="Kamagata Y."/>
        </authorList>
    </citation>
    <scope>NUCLEOTIDE SEQUENCE [LARGE SCALE GENOMIC DNA]</scope>
    <source>
        <strain evidence="15">DSM 17711 / JCM 13418 / NBRC 101707 / SANAE</strain>
    </source>
</reference>
<dbReference type="STRING" id="304371.MCP_1905"/>
<dbReference type="CDD" id="cd10322">
    <property type="entry name" value="SLC5sbd"/>
    <property type="match status" value="1"/>
</dbReference>
<keyword evidence="5 13" id="KW-0812">Transmembrane</keyword>
<dbReference type="AlphaFoldDB" id="D1YZV5"/>
<feature type="transmembrane region" description="Helical" evidence="13">
    <location>
        <begin position="286"/>
        <end position="311"/>
    </location>
</feature>
<dbReference type="InterPro" id="IPR050277">
    <property type="entry name" value="Sodium:Solute_Symporter"/>
</dbReference>
<feature type="transmembrane region" description="Helical" evidence="13">
    <location>
        <begin position="6"/>
        <end position="27"/>
    </location>
</feature>
<proteinExistence type="inferred from homology"/>
<dbReference type="GO" id="GO:0015824">
    <property type="term" value="P:proline transport"/>
    <property type="evidence" value="ECO:0007669"/>
    <property type="project" value="TreeGrafter"/>
</dbReference>
<evidence type="ECO:0000256" key="8">
    <source>
        <dbReference type="ARBA" id="ARBA00023053"/>
    </source>
</evidence>
<feature type="transmembrane region" description="Helical" evidence="13">
    <location>
        <begin position="191"/>
        <end position="211"/>
    </location>
</feature>
<dbReference type="InParanoid" id="D1YZV5"/>
<feature type="transmembrane region" description="Helical" evidence="13">
    <location>
        <begin position="247"/>
        <end position="265"/>
    </location>
</feature>
<keyword evidence="15" id="KW-1185">Reference proteome</keyword>
<evidence type="ECO:0000256" key="4">
    <source>
        <dbReference type="ARBA" id="ARBA00022475"/>
    </source>
</evidence>
<keyword evidence="3" id="KW-0813">Transport</keyword>
<gene>
    <name evidence="14" type="ordered locus">MCP_1905</name>
</gene>
<keyword evidence="11" id="KW-0739">Sodium transport</keyword>
<evidence type="ECO:0000256" key="7">
    <source>
        <dbReference type="ARBA" id="ARBA00022989"/>
    </source>
</evidence>
<keyword evidence="6" id="KW-0769">Symport</keyword>
<dbReference type="Proteomes" id="UP000001882">
    <property type="component" value="Chromosome"/>
</dbReference>
<dbReference type="Pfam" id="PF00474">
    <property type="entry name" value="SSF"/>
    <property type="match status" value="1"/>
</dbReference>
<dbReference type="RefSeq" id="WP_012900654.1">
    <property type="nucleotide sequence ID" value="NC_013665.1"/>
</dbReference>
<dbReference type="Gene3D" id="1.20.1730.10">
    <property type="entry name" value="Sodium/glucose cotransporter"/>
    <property type="match status" value="1"/>
</dbReference>
<keyword evidence="10 13" id="KW-0472">Membrane</keyword>
<sequence>MAVDLWIFALCTAVYLAIVLFLGYLGWKQTKGTEDYMLAGRKVHPALIALSYAATFISTSAIVGFGGVAANMGMGIIWLVGFNIFFGILIAFVVYGKKTREIGQRLKAVTFPDLMGKIFNSAFMQYACGLVIVLGMPLYTSAVMIGGARFVETTFAMDYNLALILFAAITAIYVVVGGLLAVIYTDSFQAIIMLVGMTFLLVFTYVSMGGITNAHETLTNMASLVSDAARSQGMTGWTSMPAFGSPMWLTLVTTIIMGVGIGVLAQPQLIVRFMTAKDNKSLNRAVAIGGFAILMLPGVAYTVGALTNVYFYQEMGKLAVAAAGGNTDSVFPLYINMALPDWFVVIFLLTLLAAAMSTLSALFHAMGTAAVNDIWGRLRNKKPSLVETKTFVILMIIVSVALAYIMPGSIIARATAMFMGLCAAAFLPAFTHAIFSKKPSANAAKVSLVVGAVTWFLWTAFVHIKESEPLGLSMLFFGQKAILPMPWQVVDPIIIALPLSAIALIVVWAIEHMTASKDEETIKKAV</sequence>
<reference evidence="14 15" key="1">
    <citation type="journal article" date="2007" name="Appl. Environ. Microbiol.">
        <title>Isolation of key methanogens for global methane emission from rice paddy fields: a novel isolate affiliated with the clone cluster rice cluster I.</title>
        <authorList>
            <person name="Sakai S."/>
            <person name="Imachi H."/>
            <person name="Sekiguchi Y."/>
            <person name="Ohashi A."/>
            <person name="Harada H."/>
            <person name="Kamagata Y."/>
        </authorList>
    </citation>
    <scope>NUCLEOTIDE SEQUENCE [LARGE SCALE GENOMIC DNA]</scope>
    <source>
        <strain evidence="15">DSM 17711 / JCM 13418 / NBRC 101707 / SANAE</strain>
    </source>
</reference>